<comment type="caution">
    <text evidence="1">The sequence shown here is derived from an EMBL/GenBank/DDBJ whole genome shotgun (WGS) entry which is preliminary data.</text>
</comment>
<dbReference type="Proteomes" id="UP000727407">
    <property type="component" value="Unassembled WGS sequence"/>
</dbReference>
<reference evidence="1" key="1">
    <citation type="submission" date="2020-07" db="EMBL/GenBank/DDBJ databases">
        <title>Clarias magur genome sequencing, assembly and annotation.</title>
        <authorList>
            <person name="Kushwaha B."/>
            <person name="Kumar R."/>
            <person name="Das P."/>
            <person name="Joshi C.G."/>
            <person name="Kumar D."/>
            <person name="Nagpure N.S."/>
            <person name="Pandey M."/>
            <person name="Agarwal S."/>
            <person name="Srivastava S."/>
            <person name="Singh M."/>
            <person name="Sahoo L."/>
            <person name="Jayasankar P."/>
            <person name="Meher P.K."/>
            <person name="Koringa P.G."/>
            <person name="Iquebal M.A."/>
            <person name="Das S.P."/>
            <person name="Bit A."/>
            <person name="Patnaik S."/>
            <person name="Patel N."/>
            <person name="Shah T.M."/>
            <person name="Hinsu A."/>
            <person name="Jena J.K."/>
        </authorList>
    </citation>
    <scope>NUCLEOTIDE SEQUENCE</scope>
    <source>
        <strain evidence="1">CIFAMagur01</strain>
        <tissue evidence="1">Testis</tissue>
    </source>
</reference>
<organism evidence="1 2">
    <name type="scientific">Clarias magur</name>
    <name type="common">Asian catfish</name>
    <name type="synonym">Macropteronotus magur</name>
    <dbReference type="NCBI Taxonomy" id="1594786"/>
    <lineage>
        <taxon>Eukaryota</taxon>
        <taxon>Metazoa</taxon>
        <taxon>Chordata</taxon>
        <taxon>Craniata</taxon>
        <taxon>Vertebrata</taxon>
        <taxon>Euteleostomi</taxon>
        <taxon>Actinopterygii</taxon>
        <taxon>Neopterygii</taxon>
        <taxon>Teleostei</taxon>
        <taxon>Ostariophysi</taxon>
        <taxon>Siluriformes</taxon>
        <taxon>Clariidae</taxon>
        <taxon>Clarias</taxon>
    </lineage>
</organism>
<dbReference type="EMBL" id="QNUK01000719">
    <property type="protein sequence ID" value="KAF5890152.1"/>
    <property type="molecule type" value="Genomic_DNA"/>
</dbReference>
<evidence type="ECO:0000313" key="1">
    <source>
        <dbReference type="EMBL" id="KAF5890152.1"/>
    </source>
</evidence>
<name>A0A8J4U632_CLAMG</name>
<gene>
    <name evidence="1" type="ORF">DAT39_020152</name>
</gene>
<accession>A0A8J4U632</accession>
<feature type="non-terminal residue" evidence="1">
    <location>
        <position position="1"/>
    </location>
</feature>
<keyword evidence="2" id="KW-1185">Reference proteome</keyword>
<dbReference type="AlphaFoldDB" id="A0A8J4U632"/>
<evidence type="ECO:0000313" key="2">
    <source>
        <dbReference type="Proteomes" id="UP000727407"/>
    </source>
</evidence>
<protein>
    <submittedName>
        <fullName evidence="1">Uncharacterized protein</fullName>
    </submittedName>
</protein>
<sequence length="80" mass="9198">TDSSRPSHLRILLRAGAYTLPYPKRHNHRLIRALIPLRGCSRRISKIIKMVNMKIKLSPIITPVDPEAETREIKETQIST</sequence>
<proteinExistence type="predicted"/>